<dbReference type="Proteomes" id="UP000639606">
    <property type="component" value="Unassembled WGS sequence"/>
</dbReference>
<evidence type="ECO:0000256" key="1">
    <source>
        <dbReference type="ARBA" id="ARBA00010641"/>
    </source>
</evidence>
<dbReference type="GO" id="GO:0006352">
    <property type="term" value="P:DNA-templated transcription initiation"/>
    <property type="evidence" value="ECO:0007669"/>
    <property type="project" value="InterPro"/>
</dbReference>
<protein>
    <recommendedName>
        <fullName evidence="11">RNA polymerase sigma-70 factor (Sigma-E family)</fullName>
    </recommendedName>
</protein>
<accession>A0A918ATR2</accession>
<dbReference type="Gene3D" id="1.10.1740.10">
    <property type="match status" value="1"/>
</dbReference>
<dbReference type="SUPFAM" id="SSF88946">
    <property type="entry name" value="Sigma2 domain of RNA polymerase sigma factors"/>
    <property type="match status" value="1"/>
</dbReference>
<comment type="caution">
    <text evidence="9">The sequence shown here is derived from an EMBL/GenBank/DDBJ whole genome shotgun (WGS) entry which is preliminary data.</text>
</comment>
<evidence type="ECO:0000313" key="9">
    <source>
        <dbReference type="EMBL" id="GGP73659.1"/>
    </source>
</evidence>
<dbReference type="InterPro" id="IPR013325">
    <property type="entry name" value="RNA_pol_sigma_r2"/>
</dbReference>
<gene>
    <name evidence="9" type="ORF">GCM10010185_53840</name>
</gene>
<keyword evidence="4" id="KW-0238">DNA-binding</keyword>
<dbReference type="Gene3D" id="1.10.10.10">
    <property type="entry name" value="Winged helix-like DNA-binding domain superfamily/Winged helix DNA-binding domain"/>
    <property type="match status" value="1"/>
</dbReference>
<comment type="similarity">
    <text evidence="1">Belongs to the sigma-70 factor family. ECF subfamily.</text>
</comment>
<dbReference type="PANTHER" id="PTHR43133:SF50">
    <property type="entry name" value="ECF RNA POLYMERASE SIGMA FACTOR SIGM"/>
    <property type="match status" value="1"/>
</dbReference>
<evidence type="ECO:0008006" key="11">
    <source>
        <dbReference type="Google" id="ProtNLM"/>
    </source>
</evidence>
<evidence type="ECO:0000256" key="3">
    <source>
        <dbReference type="ARBA" id="ARBA00023082"/>
    </source>
</evidence>
<dbReference type="InterPro" id="IPR039425">
    <property type="entry name" value="RNA_pol_sigma-70-like"/>
</dbReference>
<dbReference type="Pfam" id="PF08281">
    <property type="entry name" value="Sigma70_r4_2"/>
    <property type="match status" value="1"/>
</dbReference>
<evidence type="ECO:0000259" key="7">
    <source>
        <dbReference type="Pfam" id="PF04542"/>
    </source>
</evidence>
<dbReference type="Pfam" id="PF04542">
    <property type="entry name" value="Sigma70_r2"/>
    <property type="match status" value="1"/>
</dbReference>
<keyword evidence="10" id="KW-1185">Reference proteome</keyword>
<dbReference type="InterPro" id="IPR014284">
    <property type="entry name" value="RNA_pol_sigma-70_dom"/>
</dbReference>
<dbReference type="InterPro" id="IPR036388">
    <property type="entry name" value="WH-like_DNA-bd_sf"/>
</dbReference>
<keyword evidence="5" id="KW-0804">Transcription</keyword>
<dbReference type="InterPro" id="IPR013324">
    <property type="entry name" value="RNA_pol_sigma_r3/r4-like"/>
</dbReference>
<dbReference type="SUPFAM" id="SSF88659">
    <property type="entry name" value="Sigma3 and sigma4 domains of RNA polymerase sigma factors"/>
    <property type="match status" value="1"/>
</dbReference>
<dbReference type="EMBL" id="BMRG01000014">
    <property type="protein sequence ID" value="GGP73659.1"/>
    <property type="molecule type" value="Genomic_DNA"/>
</dbReference>
<evidence type="ECO:0000313" key="10">
    <source>
        <dbReference type="Proteomes" id="UP000639606"/>
    </source>
</evidence>
<evidence type="ECO:0000256" key="2">
    <source>
        <dbReference type="ARBA" id="ARBA00023015"/>
    </source>
</evidence>
<keyword evidence="3" id="KW-0731">Sigma factor</keyword>
<evidence type="ECO:0000256" key="4">
    <source>
        <dbReference type="ARBA" id="ARBA00023125"/>
    </source>
</evidence>
<reference evidence="9" key="1">
    <citation type="journal article" date="2014" name="Int. J. Syst. Evol. Microbiol.">
        <title>Complete genome sequence of Corynebacterium casei LMG S-19264T (=DSM 44701T), isolated from a smear-ripened cheese.</title>
        <authorList>
            <consortium name="US DOE Joint Genome Institute (JGI-PGF)"/>
            <person name="Walter F."/>
            <person name="Albersmeier A."/>
            <person name="Kalinowski J."/>
            <person name="Ruckert C."/>
        </authorList>
    </citation>
    <scope>NUCLEOTIDE SEQUENCE</scope>
    <source>
        <strain evidence="9">JCM 3313</strain>
    </source>
</reference>
<feature type="domain" description="RNA polymerase sigma-70 region 2" evidence="7">
    <location>
        <begin position="17"/>
        <end position="81"/>
    </location>
</feature>
<feature type="domain" description="RNA polymerase sigma factor 70 region 4 type 2" evidence="8">
    <location>
        <begin position="109"/>
        <end position="148"/>
    </location>
</feature>
<dbReference type="NCBIfam" id="TIGR02937">
    <property type="entry name" value="sigma70-ECF"/>
    <property type="match status" value="1"/>
</dbReference>
<evidence type="ECO:0000256" key="6">
    <source>
        <dbReference type="SAM" id="MobiDB-lite"/>
    </source>
</evidence>
<proteinExistence type="inferred from homology"/>
<evidence type="ECO:0000259" key="8">
    <source>
        <dbReference type="Pfam" id="PF08281"/>
    </source>
</evidence>
<reference evidence="9" key="2">
    <citation type="submission" date="2020-09" db="EMBL/GenBank/DDBJ databases">
        <authorList>
            <person name="Sun Q."/>
            <person name="Ohkuma M."/>
        </authorList>
    </citation>
    <scope>NUCLEOTIDE SEQUENCE</scope>
    <source>
        <strain evidence="9">JCM 3313</strain>
    </source>
</reference>
<feature type="region of interest" description="Disordered" evidence="6">
    <location>
        <begin position="142"/>
        <end position="206"/>
    </location>
</feature>
<dbReference type="InterPro" id="IPR007627">
    <property type="entry name" value="RNA_pol_sigma70_r2"/>
</dbReference>
<dbReference type="AlphaFoldDB" id="A0A918ATR2"/>
<organism evidence="9 10">
    <name type="scientific">Saccharothrix coeruleofusca</name>
    <dbReference type="NCBI Taxonomy" id="33919"/>
    <lineage>
        <taxon>Bacteria</taxon>
        <taxon>Bacillati</taxon>
        <taxon>Actinomycetota</taxon>
        <taxon>Actinomycetes</taxon>
        <taxon>Pseudonocardiales</taxon>
        <taxon>Pseudonocardiaceae</taxon>
        <taxon>Saccharothrix</taxon>
    </lineage>
</organism>
<keyword evidence="2" id="KW-0805">Transcription regulation</keyword>
<dbReference type="RefSeq" id="WP_189226115.1">
    <property type="nucleotide sequence ID" value="NZ_BMRG01000014.1"/>
</dbReference>
<dbReference type="InterPro" id="IPR013249">
    <property type="entry name" value="RNA_pol_sigma70_r4_t2"/>
</dbReference>
<dbReference type="PANTHER" id="PTHR43133">
    <property type="entry name" value="RNA POLYMERASE ECF-TYPE SIGMA FACTO"/>
    <property type="match status" value="1"/>
</dbReference>
<evidence type="ECO:0000256" key="5">
    <source>
        <dbReference type="ARBA" id="ARBA00023163"/>
    </source>
</evidence>
<dbReference type="GO" id="GO:0003677">
    <property type="term" value="F:DNA binding"/>
    <property type="evidence" value="ECO:0007669"/>
    <property type="project" value="UniProtKB-KW"/>
</dbReference>
<name>A0A918ATR2_9PSEU</name>
<sequence>MLSTPDDAEFSRCDSEHVASLTTTAYLLCGDRHRAEDLVQSTFLALYLAWDRVDGRERLGNYLRTLLLRKYVAQRRASWWRRERTASELPDVPAPPQDKGEDQMVLWPAMAALSAKQRAVLVARFWLDLGVDDAARALGCSPGTVKSQTASRCGCRPLRSNPPHPHTRRRPRPHPPDSARRRPSTPHRKAGDSSVLPWNGVRAGPT</sequence>
<dbReference type="GO" id="GO:0016987">
    <property type="term" value="F:sigma factor activity"/>
    <property type="evidence" value="ECO:0007669"/>
    <property type="project" value="UniProtKB-KW"/>
</dbReference>